<dbReference type="Pfam" id="PF10896">
    <property type="entry name" value="DUF2714"/>
    <property type="match status" value="1"/>
</dbReference>
<dbReference type="InterPro" id="IPR021222">
    <property type="entry name" value="DUF2714"/>
</dbReference>
<dbReference type="AlphaFoldDB" id="A0A2W7GV75"/>
<sequence length="153" mass="18269">MKKKPEISIDRNKEKILFFMEENGILKKSNFIDYKKFISTILLKSKLSQNDNDVISFLSKIKETLNNYLPLVLKNIVIDFELNNKFSFDKKVPFILETNDKIESNNQFEKTFNEELNHLIKANYYVEFLPNLILYFSSNSQNLRIYVKKSYFN</sequence>
<dbReference type="OrthoDB" id="398390at2"/>
<evidence type="ECO:0000313" key="1">
    <source>
        <dbReference type="EMBL" id="PZW01593.1"/>
    </source>
</evidence>
<organism evidence="1 2">
    <name type="scientific">Metamycoplasma auris</name>
    <dbReference type="NCBI Taxonomy" id="51363"/>
    <lineage>
        <taxon>Bacteria</taxon>
        <taxon>Bacillati</taxon>
        <taxon>Mycoplasmatota</taxon>
        <taxon>Mycoplasmoidales</taxon>
        <taxon>Metamycoplasmataceae</taxon>
        <taxon>Metamycoplasma</taxon>
    </lineage>
</organism>
<dbReference type="RefSeq" id="WP_111518050.1">
    <property type="nucleotide sequence ID" value="NZ_QKUB01000001.1"/>
</dbReference>
<dbReference type="Proteomes" id="UP000249646">
    <property type="component" value="Unassembled WGS sequence"/>
</dbReference>
<accession>A0A2W7GV75</accession>
<reference evidence="1 2" key="1">
    <citation type="submission" date="2018-06" db="EMBL/GenBank/DDBJ databases">
        <title>Genomic Encyclopedia of Archaeal and Bacterial Type Strains, Phase II (KMG-II): from individual species to whole genera.</title>
        <authorList>
            <person name="Goeker M."/>
        </authorList>
    </citation>
    <scope>NUCLEOTIDE SEQUENCE [LARGE SCALE GENOMIC DNA]</scope>
    <source>
        <strain evidence="1 2">ATCC 51348</strain>
    </source>
</reference>
<gene>
    <name evidence="1" type="ORF">BCF89_101123</name>
</gene>
<keyword evidence="2" id="KW-1185">Reference proteome</keyword>
<dbReference type="EMBL" id="QKUB01000001">
    <property type="protein sequence ID" value="PZW01593.1"/>
    <property type="molecule type" value="Genomic_DNA"/>
</dbReference>
<protein>
    <submittedName>
        <fullName evidence="1">Uncharacterized protein DUF2714</fullName>
    </submittedName>
</protein>
<comment type="caution">
    <text evidence="1">The sequence shown here is derived from an EMBL/GenBank/DDBJ whole genome shotgun (WGS) entry which is preliminary data.</text>
</comment>
<evidence type="ECO:0000313" key="2">
    <source>
        <dbReference type="Proteomes" id="UP000249646"/>
    </source>
</evidence>
<proteinExistence type="predicted"/>
<name>A0A2W7GV75_9BACT</name>